<evidence type="ECO:0000313" key="2">
    <source>
        <dbReference type="Proteomes" id="UP000663873"/>
    </source>
</evidence>
<dbReference type="EMBL" id="CAJOBP010047730">
    <property type="protein sequence ID" value="CAF4798148.1"/>
    <property type="molecule type" value="Genomic_DNA"/>
</dbReference>
<name>A0A821P7U9_9BILA</name>
<keyword evidence="2" id="KW-1185">Reference proteome</keyword>
<proteinExistence type="predicted"/>
<feature type="non-terminal residue" evidence="1">
    <location>
        <position position="1"/>
    </location>
</feature>
<dbReference type="Proteomes" id="UP000663873">
    <property type="component" value="Unassembled WGS sequence"/>
</dbReference>
<gene>
    <name evidence="1" type="ORF">UJA718_LOCUS41158</name>
</gene>
<dbReference type="AlphaFoldDB" id="A0A821P7U9"/>
<organism evidence="1 2">
    <name type="scientific">Rotaria socialis</name>
    <dbReference type="NCBI Taxonomy" id="392032"/>
    <lineage>
        <taxon>Eukaryota</taxon>
        <taxon>Metazoa</taxon>
        <taxon>Spiralia</taxon>
        <taxon>Gnathifera</taxon>
        <taxon>Rotifera</taxon>
        <taxon>Eurotatoria</taxon>
        <taxon>Bdelloidea</taxon>
        <taxon>Philodinida</taxon>
        <taxon>Philodinidae</taxon>
        <taxon>Rotaria</taxon>
    </lineage>
</organism>
<reference evidence="1" key="1">
    <citation type="submission" date="2021-02" db="EMBL/GenBank/DDBJ databases">
        <authorList>
            <person name="Nowell W R."/>
        </authorList>
    </citation>
    <scope>NUCLEOTIDE SEQUENCE</scope>
</reference>
<accession>A0A821P7U9</accession>
<comment type="caution">
    <text evidence="1">The sequence shown here is derived from an EMBL/GenBank/DDBJ whole genome shotgun (WGS) entry which is preliminary data.</text>
</comment>
<protein>
    <submittedName>
        <fullName evidence="1">Uncharacterized protein</fullName>
    </submittedName>
</protein>
<sequence>IIGAIKVAVPNRQELVNKLLTKRTTDEINTYADEIVQACNMIERTTQELFKTYNLVKLP</sequence>
<evidence type="ECO:0000313" key="1">
    <source>
        <dbReference type="EMBL" id="CAF4798148.1"/>
    </source>
</evidence>